<accession>A0AAN7WB73</accession>
<evidence type="ECO:0000313" key="2">
    <source>
        <dbReference type="Proteomes" id="UP001310594"/>
    </source>
</evidence>
<dbReference type="EMBL" id="JAVRQU010000003">
    <property type="protein sequence ID" value="KAK5705484.1"/>
    <property type="molecule type" value="Genomic_DNA"/>
</dbReference>
<evidence type="ECO:0000313" key="1">
    <source>
        <dbReference type="EMBL" id="KAK5705484.1"/>
    </source>
</evidence>
<dbReference type="AlphaFoldDB" id="A0AAN7WB73"/>
<proteinExistence type="predicted"/>
<comment type="caution">
    <text evidence="1">The sequence shown here is derived from an EMBL/GenBank/DDBJ whole genome shotgun (WGS) entry which is preliminary data.</text>
</comment>
<organism evidence="1 2">
    <name type="scientific">Elasticomyces elasticus</name>
    <dbReference type="NCBI Taxonomy" id="574655"/>
    <lineage>
        <taxon>Eukaryota</taxon>
        <taxon>Fungi</taxon>
        <taxon>Dikarya</taxon>
        <taxon>Ascomycota</taxon>
        <taxon>Pezizomycotina</taxon>
        <taxon>Dothideomycetes</taxon>
        <taxon>Dothideomycetidae</taxon>
        <taxon>Mycosphaerellales</taxon>
        <taxon>Teratosphaeriaceae</taxon>
        <taxon>Elasticomyces</taxon>
    </lineage>
</organism>
<reference evidence="1" key="1">
    <citation type="submission" date="2023-08" db="EMBL/GenBank/DDBJ databases">
        <title>Black Yeasts Isolated from many extreme environments.</title>
        <authorList>
            <person name="Coleine C."/>
            <person name="Stajich J.E."/>
            <person name="Selbmann L."/>
        </authorList>
    </citation>
    <scope>NUCLEOTIDE SEQUENCE</scope>
    <source>
        <strain evidence="1">CCFEE 5810</strain>
    </source>
</reference>
<sequence>MSVQAVAVSMQVAAPGSLVDYGLHPRVQNYATAEILKFIELPITDVLGFPLSMAIVPTSGPRIKNSYSHSFSRDPDPKSPTFGQPLIDPATDEALLLVRRDGRYLKMAQVLGMTFILRASQTELAGVKDREAAGEVVDREEIAARLLTPAFFATLFGRLRVWSLQNGETWWKGVECPVRIAGS</sequence>
<gene>
    <name evidence="1" type="ORF">LTR97_002602</name>
</gene>
<name>A0AAN7WB73_9PEZI</name>
<protein>
    <submittedName>
        <fullName evidence="1">Uncharacterized protein</fullName>
    </submittedName>
</protein>
<dbReference type="Proteomes" id="UP001310594">
    <property type="component" value="Unassembled WGS sequence"/>
</dbReference>